<gene>
    <name evidence="1" type="ORF">HPB47_000570</name>
</gene>
<reference evidence="1 2" key="1">
    <citation type="journal article" date="2020" name="Cell">
        <title>Large-Scale Comparative Analyses of Tick Genomes Elucidate Their Genetic Diversity and Vector Capacities.</title>
        <authorList>
            <consortium name="Tick Genome and Microbiome Consortium (TIGMIC)"/>
            <person name="Jia N."/>
            <person name="Wang J."/>
            <person name="Shi W."/>
            <person name="Du L."/>
            <person name="Sun Y."/>
            <person name="Zhan W."/>
            <person name="Jiang J.F."/>
            <person name="Wang Q."/>
            <person name="Zhang B."/>
            <person name="Ji P."/>
            <person name="Bell-Sakyi L."/>
            <person name="Cui X.M."/>
            <person name="Yuan T.T."/>
            <person name="Jiang B.G."/>
            <person name="Yang W.F."/>
            <person name="Lam T.T."/>
            <person name="Chang Q.C."/>
            <person name="Ding S.J."/>
            <person name="Wang X.J."/>
            <person name="Zhu J.G."/>
            <person name="Ruan X.D."/>
            <person name="Zhao L."/>
            <person name="Wei J.T."/>
            <person name="Ye R.Z."/>
            <person name="Que T.C."/>
            <person name="Du C.H."/>
            <person name="Zhou Y.H."/>
            <person name="Cheng J.X."/>
            <person name="Dai P.F."/>
            <person name="Guo W.B."/>
            <person name="Han X.H."/>
            <person name="Huang E.J."/>
            <person name="Li L.F."/>
            <person name="Wei W."/>
            <person name="Gao Y.C."/>
            <person name="Liu J.Z."/>
            <person name="Shao H.Z."/>
            <person name="Wang X."/>
            <person name="Wang C.C."/>
            <person name="Yang T.C."/>
            <person name="Huo Q.B."/>
            <person name="Li W."/>
            <person name="Chen H.Y."/>
            <person name="Chen S.E."/>
            <person name="Zhou L.G."/>
            <person name="Ni X.B."/>
            <person name="Tian J.H."/>
            <person name="Sheng Y."/>
            <person name="Liu T."/>
            <person name="Pan Y.S."/>
            <person name="Xia L.Y."/>
            <person name="Li J."/>
            <person name="Zhao F."/>
            <person name="Cao W.C."/>
        </authorList>
    </citation>
    <scope>NUCLEOTIDE SEQUENCE [LARGE SCALE GENOMIC DNA]</scope>
    <source>
        <strain evidence="1">Iper-2018</strain>
    </source>
</reference>
<dbReference type="Proteomes" id="UP000805193">
    <property type="component" value="Unassembled WGS sequence"/>
</dbReference>
<sequence length="153" mass="17720">MEYLFSSTNCRKNYYIGSPSVVATVNKRLLSIRPPHCVTRLPRPVGDRSFWKASEWRQWLLFYCLPCTLGILDQRYWKHLRCLVEAVYILLLQEFTPGQLDHAEWALKPDSHGEILLAIFSRDVVRAAKAWTVAEEVDDGTENHRVESGITSR</sequence>
<name>A0AC60QZE0_IXOPE</name>
<accession>A0AC60QZE0</accession>
<evidence type="ECO:0000313" key="1">
    <source>
        <dbReference type="EMBL" id="KAG0445060.1"/>
    </source>
</evidence>
<organism evidence="1 2">
    <name type="scientific">Ixodes persulcatus</name>
    <name type="common">Taiga tick</name>
    <dbReference type="NCBI Taxonomy" id="34615"/>
    <lineage>
        <taxon>Eukaryota</taxon>
        <taxon>Metazoa</taxon>
        <taxon>Ecdysozoa</taxon>
        <taxon>Arthropoda</taxon>
        <taxon>Chelicerata</taxon>
        <taxon>Arachnida</taxon>
        <taxon>Acari</taxon>
        <taxon>Parasitiformes</taxon>
        <taxon>Ixodida</taxon>
        <taxon>Ixodoidea</taxon>
        <taxon>Ixodidae</taxon>
        <taxon>Ixodinae</taxon>
        <taxon>Ixodes</taxon>
    </lineage>
</organism>
<proteinExistence type="predicted"/>
<protein>
    <submittedName>
        <fullName evidence="1">Uncharacterized protein</fullName>
    </submittedName>
</protein>
<dbReference type="EMBL" id="JABSTQ010001006">
    <property type="protein sequence ID" value="KAG0445060.1"/>
    <property type="molecule type" value="Genomic_DNA"/>
</dbReference>
<keyword evidence="2" id="KW-1185">Reference proteome</keyword>
<evidence type="ECO:0000313" key="2">
    <source>
        <dbReference type="Proteomes" id="UP000805193"/>
    </source>
</evidence>
<comment type="caution">
    <text evidence="1">The sequence shown here is derived from an EMBL/GenBank/DDBJ whole genome shotgun (WGS) entry which is preliminary data.</text>
</comment>